<dbReference type="Proteomes" id="UP000292957">
    <property type="component" value="Unassembled WGS sequence"/>
</dbReference>
<accession>A0A4Q9MC07</accession>
<sequence>MAHPAGRLPLILVRSETAWRALLFYLHSCQIRTPSPRTSSSTLAIRQLPIAPGSSDGPSVPQKHTSGKASYLLRKPTPTGTRLCIRRAPSRTFHSSFSLSTRSAGAVVAYALFTPQACVSVFVGSRARAAHKLQAIINRKVPVRASRTARRGCAKAKSRPYLPRRRYDCLYWAGRVCAHSGRISRPEIRMNGFRDPFCHLVTATLYECPRRAHLSP</sequence>
<dbReference type="EMBL" id="ML143472">
    <property type="protein sequence ID" value="TBU24810.1"/>
    <property type="molecule type" value="Genomic_DNA"/>
</dbReference>
<evidence type="ECO:0000313" key="1">
    <source>
        <dbReference type="EMBL" id="TBU24810.1"/>
    </source>
</evidence>
<proteinExistence type="predicted"/>
<organism evidence="1">
    <name type="scientific">Dichomitus squalens</name>
    <dbReference type="NCBI Taxonomy" id="114155"/>
    <lineage>
        <taxon>Eukaryota</taxon>
        <taxon>Fungi</taxon>
        <taxon>Dikarya</taxon>
        <taxon>Basidiomycota</taxon>
        <taxon>Agaricomycotina</taxon>
        <taxon>Agaricomycetes</taxon>
        <taxon>Polyporales</taxon>
        <taxon>Polyporaceae</taxon>
        <taxon>Dichomitus</taxon>
    </lineage>
</organism>
<reference evidence="1" key="1">
    <citation type="submission" date="2019-01" db="EMBL/GenBank/DDBJ databases">
        <title>Draft genome sequences of three monokaryotic isolates of the white-rot basidiomycete fungus Dichomitus squalens.</title>
        <authorList>
            <consortium name="DOE Joint Genome Institute"/>
            <person name="Lopez S.C."/>
            <person name="Andreopoulos B."/>
            <person name="Pangilinan J."/>
            <person name="Lipzen A."/>
            <person name="Riley R."/>
            <person name="Ahrendt S."/>
            <person name="Ng V."/>
            <person name="Barry K."/>
            <person name="Daum C."/>
            <person name="Grigoriev I.V."/>
            <person name="Hilden K.S."/>
            <person name="Makela M.R."/>
            <person name="de Vries R.P."/>
        </authorList>
    </citation>
    <scope>NUCLEOTIDE SEQUENCE [LARGE SCALE GENOMIC DNA]</scope>
    <source>
        <strain evidence="1">OM18370.1</strain>
    </source>
</reference>
<name>A0A4Q9MC07_9APHY</name>
<protein>
    <submittedName>
        <fullName evidence="1">Uncharacterized protein</fullName>
    </submittedName>
</protein>
<dbReference type="AlphaFoldDB" id="A0A4Q9MC07"/>
<gene>
    <name evidence="1" type="ORF">BD311DRAFT_765823</name>
</gene>